<keyword evidence="2" id="KW-1185">Reference proteome</keyword>
<dbReference type="Proteomes" id="UP001206312">
    <property type="component" value="Unassembled WGS sequence"/>
</dbReference>
<accession>A0ABT1B304</accession>
<comment type="caution">
    <text evidence="1">The sequence shown here is derived from an EMBL/GenBank/DDBJ whole genome shotgun (WGS) entry which is preliminary data.</text>
</comment>
<protein>
    <submittedName>
        <fullName evidence="1">Adenylosuccinate lyase</fullName>
    </submittedName>
</protein>
<keyword evidence="1" id="KW-0456">Lyase</keyword>
<dbReference type="EMBL" id="JAMXIB010000017">
    <property type="protein sequence ID" value="MCO5725993.1"/>
    <property type="molecule type" value="Genomic_DNA"/>
</dbReference>
<evidence type="ECO:0000313" key="2">
    <source>
        <dbReference type="Proteomes" id="UP001206312"/>
    </source>
</evidence>
<reference evidence="1 2" key="1">
    <citation type="submission" date="2022-06" db="EMBL/GenBank/DDBJ databases">
        <authorList>
            <person name="Xuan X."/>
        </authorList>
    </citation>
    <scope>NUCLEOTIDE SEQUENCE [LARGE SCALE GENOMIC DNA]</scope>
    <source>
        <strain evidence="1 2">2V75</strain>
    </source>
</reference>
<gene>
    <name evidence="1" type="ORF">NG653_14105</name>
</gene>
<dbReference type="GO" id="GO:0016829">
    <property type="term" value="F:lyase activity"/>
    <property type="evidence" value="ECO:0007669"/>
    <property type="project" value="UniProtKB-KW"/>
</dbReference>
<dbReference type="RefSeq" id="WP_252742365.1">
    <property type="nucleotide sequence ID" value="NZ_JAMXIB010000017.1"/>
</dbReference>
<proteinExistence type="predicted"/>
<sequence length="189" mass="21204">MDQKSQLKLRLEGIKATRADRLEMAGFFLENPKFIGPLLEICLGCDDAAGSRACWVLEFVHQAQPDLLYPFLGEFTRGISGPRRDSSIRPLAKISEQLLKAFYANAPRDTRPPLTPEQKEALAEACFDWLLTPGQVAPKIYSMHSLLLLGKDFGWICGELRAILEQQYPTASPAYQARARRVLRGLQCP</sequence>
<evidence type="ECO:0000313" key="1">
    <source>
        <dbReference type="EMBL" id="MCO5725993.1"/>
    </source>
</evidence>
<name>A0ABT1B304_9FLAO</name>
<organism evidence="1 2">
    <name type="scientific">Robiginitalea marina</name>
    <dbReference type="NCBI Taxonomy" id="2954105"/>
    <lineage>
        <taxon>Bacteria</taxon>
        <taxon>Pseudomonadati</taxon>
        <taxon>Bacteroidota</taxon>
        <taxon>Flavobacteriia</taxon>
        <taxon>Flavobacteriales</taxon>
        <taxon>Flavobacteriaceae</taxon>
        <taxon>Robiginitalea</taxon>
    </lineage>
</organism>